<dbReference type="PANTHER" id="PTHR36772:SF1">
    <property type="entry name" value="SERINE_THREONINE-KINASE"/>
    <property type="match status" value="1"/>
</dbReference>
<evidence type="ECO:0000313" key="2">
    <source>
        <dbReference type="EMBL" id="KAJ6744934.1"/>
    </source>
</evidence>
<reference evidence="2" key="1">
    <citation type="submission" date="2022-11" db="EMBL/GenBank/DDBJ databases">
        <authorList>
            <person name="Hyden B.L."/>
            <person name="Feng K."/>
            <person name="Yates T."/>
            <person name="Jawdy S."/>
            <person name="Smart L.B."/>
            <person name="Muchero W."/>
        </authorList>
    </citation>
    <scope>NUCLEOTIDE SEQUENCE</scope>
    <source>
        <tissue evidence="2">Shoot tip</tissue>
    </source>
</reference>
<dbReference type="OrthoDB" id="1887507at2759"/>
<reference evidence="2" key="2">
    <citation type="journal article" date="2023" name="Int. J. Mol. Sci.">
        <title>De Novo Assembly and Annotation of 11 Diverse Shrub Willow (Salix) Genomes Reveals Novel Gene Organization in Sex-Linked Regions.</title>
        <authorList>
            <person name="Hyden B."/>
            <person name="Feng K."/>
            <person name="Yates T.B."/>
            <person name="Jawdy S."/>
            <person name="Cereghino C."/>
            <person name="Smart L.B."/>
            <person name="Muchero W."/>
        </authorList>
    </citation>
    <scope>NUCLEOTIDE SEQUENCE</scope>
    <source>
        <tissue evidence="2">Shoot tip</tissue>
    </source>
</reference>
<protein>
    <submittedName>
        <fullName evidence="2">SERINE/THREONINE-KINASE</fullName>
    </submittedName>
</protein>
<feature type="region of interest" description="Disordered" evidence="1">
    <location>
        <begin position="170"/>
        <end position="193"/>
    </location>
</feature>
<sequence length="263" mass="30585">MEYIREPHSLDKVEKIGLVIKVTARSLVFPNPNRKACFLILKMHVKKHFITRGELMHDVQYLLCSRKPWYQKAIEMATQWRTVSKSTEISTTTTANPRLWKAISKSKEAPNKNGTLWKTISRSTEIPSTNSNRAKLRKCSSVRVATTFTRVCLCAPISSYNEVFRAEVPPRRSNSYPRSKPFPAMHERMPSARPSMEGRRVIFRGKSLTDDVLMRRFVLEEEAMMQTKKRNQMEVIRRRTMLRRKKLGPSPLSRMVLAVVEEF</sequence>
<dbReference type="AlphaFoldDB" id="A0A9Q0VA47"/>
<evidence type="ECO:0000256" key="1">
    <source>
        <dbReference type="SAM" id="MobiDB-lite"/>
    </source>
</evidence>
<accession>A0A9Q0VA47</accession>
<proteinExistence type="predicted"/>
<evidence type="ECO:0000313" key="3">
    <source>
        <dbReference type="Proteomes" id="UP001151532"/>
    </source>
</evidence>
<organism evidence="2 3">
    <name type="scientific">Salix purpurea</name>
    <name type="common">Purple osier willow</name>
    <dbReference type="NCBI Taxonomy" id="77065"/>
    <lineage>
        <taxon>Eukaryota</taxon>
        <taxon>Viridiplantae</taxon>
        <taxon>Streptophyta</taxon>
        <taxon>Embryophyta</taxon>
        <taxon>Tracheophyta</taxon>
        <taxon>Spermatophyta</taxon>
        <taxon>Magnoliopsida</taxon>
        <taxon>eudicotyledons</taxon>
        <taxon>Gunneridae</taxon>
        <taxon>Pentapetalae</taxon>
        <taxon>rosids</taxon>
        <taxon>fabids</taxon>
        <taxon>Malpighiales</taxon>
        <taxon>Salicaceae</taxon>
        <taxon>Saliceae</taxon>
        <taxon>Salix</taxon>
    </lineage>
</organism>
<gene>
    <name evidence="2" type="ORF">OIU79_031129</name>
</gene>
<dbReference type="Proteomes" id="UP001151532">
    <property type="component" value="Chromosome 19"/>
</dbReference>
<dbReference type="EMBL" id="JAPFFK010000009">
    <property type="protein sequence ID" value="KAJ6744934.1"/>
    <property type="molecule type" value="Genomic_DNA"/>
</dbReference>
<comment type="caution">
    <text evidence="2">The sequence shown here is derived from an EMBL/GenBank/DDBJ whole genome shotgun (WGS) entry which is preliminary data.</text>
</comment>
<dbReference type="PANTHER" id="PTHR36772">
    <property type="entry name" value="SERINE/THREONINE-KINASE"/>
    <property type="match status" value="1"/>
</dbReference>
<keyword evidence="3" id="KW-1185">Reference proteome</keyword>
<name>A0A9Q0VA47_SALPP</name>